<dbReference type="Gene3D" id="2.30.30.40">
    <property type="entry name" value="SH3 Domains"/>
    <property type="match status" value="1"/>
</dbReference>
<evidence type="ECO:0000259" key="2">
    <source>
        <dbReference type="PROSITE" id="PS51781"/>
    </source>
</evidence>
<dbReference type="PROSITE" id="PS51781">
    <property type="entry name" value="SH3B"/>
    <property type="match status" value="1"/>
</dbReference>
<feature type="region of interest" description="Disordered" evidence="1">
    <location>
        <begin position="27"/>
        <end position="95"/>
    </location>
</feature>
<reference evidence="3 4" key="1">
    <citation type="submission" date="2019-06" db="EMBL/GenBank/DDBJ databases">
        <authorList>
            <person name="Li J."/>
        </authorList>
    </citation>
    <scope>NUCLEOTIDE SEQUENCE [LARGE SCALE GENOMIC DNA]</scope>
    <source>
        <strain evidence="3 4">CGMCC 1.8012</strain>
    </source>
</reference>
<evidence type="ECO:0000256" key="1">
    <source>
        <dbReference type="SAM" id="MobiDB-lite"/>
    </source>
</evidence>
<feature type="compositionally biased region" description="Low complexity" evidence="1">
    <location>
        <begin position="36"/>
        <end position="59"/>
    </location>
</feature>
<accession>A0A5C4R410</accession>
<dbReference type="Proteomes" id="UP000304880">
    <property type="component" value="Unassembled WGS sequence"/>
</dbReference>
<dbReference type="SMART" id="SM00287">
    <property type="entry name" value="SH3b"/>
    <property type="match status" value="1"/>
</dbReference>
<evidence type="ECO:0000313" key="3">
    <source>
        <dbReference type="EMBL" id="TNH38511.1"/>
    </source>
</evidence>
<dbReference type="RefSeq" id="WP_139599100.1">
    <property type="nucleotide sequence ID" value="NZ_VDDC01000027.1"/>
</dbReference>
<gene>
    <name evidence="3" type="ORF">FHD67_14345</name>
</gene>
<protein>
    <recommendedName>
        <fullName evidence="2">SH3b domain-containing protein</fullName>
    </recommendedName>
</protein>
<keyword evidence="4" id="KW-1185">Reference proteome</keyword>
<organism evidence="3 4">
    <name type="scientific">Paracoccus haeundaensis</name>
    <dbReference type="NCBI Taxonomy" id="225362"/>
    <lineage>
        <taxon>Bacteria</taxon>
        <taxon>Pseudomonadati</taxon>
        <taxon>Pseudomonadota</taxon>
        <taxon>Alphaproteobacteria</taxon>
        <taxon>Rhodobacterales</taxon>
        <taxon>Paracoccaceae</taxon>
        <taxon>Paracoccus</taxon>
    </lineage>
</organism>
<sequence length="171" mass="17472">MIRLGLLMLVTLLGVFMTLDRFGQGDLRTERRPEPAARASAATDAGAPSLTAPAAGTLPATPPVDIVPAASQTPERTQRFPGPPLEPSPEYAGATPEAAQVVPVDGPVLYVTADRVNMRAGAGTDNPVVASLTGGSAVQALGPTGGEWVQVQTAEGQQGFISAQFLTSDAP</sequence>
<dbReference type="InterPro" id="IPR003646">
    <property type="entry name" value="SH3-like_bac-type"/>
</dbReference>
<proteinExistence type="predicted"/>
<dbReference type="AlphaFoldDB" id="A0A5C4R410"/>
<comment type="caution">
    <text evidence="3">The sequence shown here is derived from an EMBL/GenBank/DDBJ whole genome shotgun (WGS) entry which is preliminary data.</text>
</comment>
<name>A0A5C4R410_9RHOB</name>
<dbReference type="Pfam" id="PF08239">
    <property type="entry name" value="SH3_3"/>
    <property type="match status" value="1"/>
</dbReference>
<evidence type="ECO:0000313" key="4">
    <source>
        <dbReference type="Proteomes" id="UP000304880"/>
    </source>
</evidence>
<feature type="domain" description="SH3b" evidence="2">
    <location>
        <begin position="106"/>
        <end position="170"/>
    </location>
</feature>
<dbReference type="EMBL" id="VDDC01000027">
    <property type="protein sequence ID" value="TNH38511.1"/>
    <property type="molecule type" value="Genomic_DNA"/>
</dbReference>